<evidence type="ECO:0000313" key="1">
    <source>
        <dbReference type="EMBL" id="MCI43714.1"/>
    </source>
</evidence>
<dbReference type="EMBL" id="LXQA010321197">
    <property type="protein sequence ID" value="MCI43714.1"/>
    <property type="molecule type" value="Genomic_DNA"/>
</dbReference>
<comment type="caution">
    <text evidence="1">The sequence shown here is derived from an EMBL/GenBank/DDBJ whole genome shotgun (WGS) entry which is preliminary data.</text>
</comment>
<dbReference type="Proteomes" id="UP000265520">
    <property type="component" value="Unassembled WGS sequence"/>
</dbReference>
<accession>A0A392S6A6</accession>
<protein>
    <submittedName>
        <fullName evidence="1">Uncharacterized protein</fullName>
    </submittedName>
</protein>
<keyword evidence="2" id="KW-1185">Reference proteome</keyword>
<feature type="non-terminal residue" evidence="1">
    <location>
        <position position="1"/>
    </location>
</feature>
<proteinExistence type="predicted"/>
<reference evidence="1 2" key="1">
    <citation type="journal article" date="2018" name="Front. Plant Sci.">
        <title>Red Clover (Trifolium pratense) and Zigzag Clover (T. medium) - A Picture of Genomic Similarities and Differences.</title>
        <authorList>
            <person name="Dluhosova J."/>
            <person name="Istvanek J."/>
            <person name="Nedelnik J."/>
            <person name="Repkova J."/>
        </authorList>
    </citation>
    <scope>NUCLEOTIDE SEQUENCE [LARGE SCALE GENOMIC DNA]</scope>
    <source>
        <strain evidence="2">cv. 10/8</strain>
        <tissue evidence="1">Leaf</tissue>
    </source>
</reference>
<sequence length="100" mass="11542">QQEAPAPVYEDWQLGMAATQYELMQRFDLGMPRYSPQMMAAVQGHMAENPIASHRELYHTQGALTAHFERLRVRIEQYIDAVQQGWSIGDDVLDFTDDEQ</sequence>
<evidence type="ECO:0000313" key="2">
    <source>
        <dbReference type="Proteomes" id="UP000265520"/>
    </source>
</evidence>
<organism evidence="1 2">
    <name type="scientific">Trifolium medium</name>
    <dbReference type="NCBI Taxonomy" id="97028"/>
    <lineage>
        <taxon>Eukaryota</taxon>
        <taxon>Viridiplantae</taxon>
        <taxon>Streptophyta</taxon>
        <taxon>Embryophyta</taxon>
        <taxon>Tracheophyta</taxon>
        <taxon>Spermatophyta</taxon>
        <taxon>Magnoliopsida</taxon>
        <taxon>eudicotyledons</taxon>
        <taxon>Gunneridae</taxon>
        <taxon>Pentapetalae</taxon>
        <taxon>rosids</taxon>
        <taxon>fabids</taxon>
        <taxon>Fabales</taxon>
        <taxon>Fabaceae</taxon>
        <taxon>Papilionoideae</taxon>
        <taxon>50 kb inversion clade</taxon>
        <taxon>NPAAA clade</taxon>
        <taxon>Hologalegina</taxon>
        <taxon>IRL clade</taxon>
        <taxon>Trifolieae</taxon>
        <taxon>Trifolium</taxon>
    </lineage>
</organism>
<name>A0A392S6A6_9FABA</name>
<dbReference type="AlphaFoldDB" id="A0A392S6A6"/>